<proteinExistence type="predicted"/>
<reference evidence="2" key="2">
    <citation type="submission" date="2023-06" db="EMBL/GenBank/DDBJ databases">
        <authorList>
            <person name="Swenson N.G."/>
            <person name="Wegrzyn J.L."/>
            <person name="Mcevoy S.L."/>
        </authorList>
    </citation>
    <scope>NUCLEOTIDE SEQUENCE</scope>
    <source>
        <strain evidence="2">NS2018</strain>
        <tissue evidence="2">Leaf</tissue>
    </source>
</reference>
<accession>A0AA39SR71</accession>
<protein>
    <submittedName>
        <fullName evidence="2">Uncharacterized protein</fullName>
    </submittedName>
</protein>
<reference evidence="2" key="1">
    <citation type="journal article" date="2022" name="Plant J.">
        <title>Strategies of tolerance reflected in two North American maple genomes.</title>
        <authorList>
            <person name="McEvoy S.L."/>
            <person name="Sezen U.U."/>
            <person name="Trouern-Trend A."/>
            <person name="McMahon S.M."/>
            <person name="Schaberg P.G."/>
            <person name="Yang J."/>
            <person name="Wegrzyn J.L."/>
            <person name="Swenson N.G."/>
        </authorList>
    </citation>
    <scope>NUCLEOTIDE SEQUENCE</scope>
    <source>
        <strain evidence="2">NS2018</strain>
    </source>
</reference>
<feature type="coiled-coil region" evidence="1">
    <location>
        <begin position="3"/>
        <end position="107"/>
    </location>
</feature>
<comment type="caution">
    <text evidence="2">The sequence shown here is derived from an EMBL/GenBank/DDBJ whole genome shotgun (WGS) entry which is preliminary data.</text>
</comment>
<sequence length="158" mass="18127">MEQEAIIQEHASLENQLASLRTQIDALALEVEEQKAKVAFTRNNHDHAQSELNAVRLKMKECDSQISSILKEQQKLEHIVSEIKLERKKLENEVKRMETDQRDCSMKVDKLIEKHAWIASGKQLFGRSGTDYDFVSRDPCKAIEELGKLQAEQSGYTT</sequence>
<dbReference type="Gene3D" id="1.10.287.1490">
    <property type="match status" value="1"/>
</dbReference>
<keyword evidence="1" id="KW-0175">Coiled coil</keyword>
<evidence type="ECO:0000256" key="1">
    <source>
        <dbReference type="SAM" id="Coils"/>
    </source>
</evidence>
<dbReference type="PANTHER" id="PTHR43977">
    <property type="entry name" value="STRUCTURAL MAINTENANCE OF CHROMOSOMES PROTEIN 3"/>
    <property type="match status" value="1"/>
</dbReference>
<evidence type="ECO:0000313" key="3">
    <source>
        <dbReference type="Proteomes" id="UP001168877"/>
    </source>
</evidence>
<name>A0AA39SR71_ACESA</name>
<keyword evidence="3" id="KW-1185">Reference proteome</keyword>
<dbReference type="Proteomes" id="UP001168877">
    <property type="component" value="Unassembled WGS sequence"/>
</dbReference>
<dbReference type="EMBL" id="JAUESC010000004">
    <property type="protein sequence ID" value="KAK0597561.1"/>
    <property type="molecule type" value="Genomic_DNA"/>
</dbReference>
<evidence type="ECO:0000313" key="2">
    <source>
        <dbReference type="EMBL" id="KAK0597561.1"/>
    </source>
</evidence>
<gene>
    <name evidence="2" type="ORF">LWI29_026495</name>
</gene>
<dbReference type="AlphaFoldDB" id="A0AA39SR71"/>
<organism evidence="2 3">
    <name type="scientific">Acer saccharum</name>
    <name type="common">Sugar maple</name>
    <dbReference type="NCBI Taxonomy" id="4024"/>
    <lineage>
        <taxon>Eukaryota</taxon>
        <taxon>Viridiplantae</taxon>
        <taxon>Streptophyta</taxon>
        <taxon>Embryophyta</taxon>
        <taxon>Tracheophyta</taxon>
        <taxon>Spermatophyta</taxon>
        <taxon>Magnoliopsida</taxon>
        <taxon>eudicotyledons</taxon>
        <taxon>Gunneridae</taxon>
        <taxon>Pentapetalae</taxon>
        <taxon>rosids</taxon>
        <taxon>malvids</taxon>
        <taxon>Sapindales</taxon>
        <taxon>Sapindaceae</taxon>
        <taxon>Hippocastanoideae</taxon>
        <taxon>Acereae</taxon>
        <taxon>Acer</taxon>
    </lineage>
</organism>